<feature type="non-terminal residue" evidence="2">
    <location>
        <position position="157"/>
    </location>
</feature>
<feature type="compositionally biased region" description="Basic and acidic residues" evidence="1">
    <location>
        <begin position="128"/>
        <end position="138"/>
    </location>
</feature>
<feature type="region of interest" description="Disordered" evidence="1">
    <location>
        <begin position="87"/>
        <end position="157"/>
    </location>
</feature>
<dbReference type="EMBL" id="LXQA010105959">
    <property type="protein sequence ID" value="MCI17561.1"/>
    <property type="molecule type" value="Genomic_DNA"/>
</dbReference>
<evidence type="ECO:0000313" key="2">
    <source>
        <dbReference type="EMBL" id="MCI17561.1"/>
    </source>
</evidence>
<evidence type="ECO:0000313" key="3">
    <source>
        <dbReference type="Proteomes" id="UP000265520"/>
    </source>
</evidence>
<feature type="compositionally biased region" description="Acidic residues" evidence="1">
    <location>
        <begin position="144"/>
        <end position="157"/>
    </location>
</feature>
<organism evidence="2 3">
    <name type="scientific">Trifolium medium</name>
    <dbReference type="NCBI Taxonomy" id="97028"/>
    <lineage>
        <taxon>Eukaryota</taxon>
        <taxon>Viridiplantae</taxon>
        <taxon>Streptophyta</taxon>
        <taxon>Embryophyta</taxon>
        <taxon>Tracheophyta</taxon>
        <taxon>Spermatophyta</taxon>
        <taxon>Magnoliopsida</taxon>
        <taxon>eudicotyledons</taxon>
        <taxon>Gunneridae</taxon>
        <taxon>Pentapetalae</taxon>
        <taxon>rosids</taxon>
        <taxon>fabids</taxon>
        <taxon>Fabales</taxon>
        <taxon>Fabaceae</taxon>
        <taxon>Papilionoideae</taxon>
        <taxon>50 kb inversion clade</taxon>
        <taxon>NPAAA clade</taxon>
        <taxon>Hologalegina</taxon>
        <taxon>IRL clade</taxon>
        <taxon>Trifolieae</taxon>
        <taxon>Trifolium</taxon>
    </lineage>
</organism>
<comment type="caution">
    <text evidence="2">The sequence shown here is derived from an EMBL/GenBank/DDBJ whole genome shotgun (WGS) entry which is preliminary data.</text>
</comment>
<protein>
    <submittedName>
        <fullName evidence="2">Uncharacterized protein</fullName>
    </submittedName>
</protein>
<accession>A0A392PZP0</accession>
<evidence type="ECO:0000256" key="1">
    <source>
        <dbReference type="SAM" id="MobiDB-lite"/>
    </source>
</evidence>
<proteinExistence type="predicted"/>
<dbReference type="AlphaFoldDB" id="A0A392PZP0"/>
<name>A0A392PZP0_9FABA</name>
<dbReference type="Proteomes" id="UP000265520">
    <property type="component" value="Unassembled WGS sequence"/>
</dbReference>
<sequence>MCSCCAAPLKLKSSISKCKNSGSFLQASAASPQAHPFVTSKYEESCDLDSPQIMYAKKDSELPQNEDDNNLKNQNIKLKEVLKGTTLPLLTESGVESPKTPSLPWGNRIVGVPLTDSPNNSPRWSSGDSKKSSLDKSEFASTDSIDENYQNEEDNAV</sequence>
<reference evidence="2 3" key="1">
    <citation type="journal article" date="2018" name="Front. Plant Sci.">
        <title>Red Clover (Trifolium pratense) and Zigzag Clover (T. medium) - A Picture of Genomic Similarities and Differences.</title>
        <authorList>
            <person name="Dluhosova J."/>
            <person name="Istvanek J."/>
            <person name="Nedelnik J."/>
            <person name="Repkova J."/>
        </authorList>
    </citation>
    <scope>NUCLEOTIDE SEQUENCE [LARGE SCALE GENOMIC DNA]</scope>
    <source>
        <strain evidence="3">cv. 10/8</strain>
        <tissue evidence="2">Leaf</tissue>
    </source>
</reference>
<keyword evidence="3" id="KW-1185">Reference proteome</keyword>